<dbReference type="Proteomes" id="UP000605784">
    <property type="component" value="Unassembled WGS sequence"/>
</dbReference>
<reference evidence="1" key="1">
    <citation type="journal article" date="2014" name="Int. J. Syst. Evol. Microbiol.">
        <title>Complete genome sequence of Corynebacterium casei LMG S-19264T (=DSM 44701T), isolated from a smear-ripened cheese.</title>
        <authorList>
            <consortium name="US DOE Joint Genome Institute (JGI-PGF)"/>
            <person name="Walter F."/>
            <person name="Albersmeier A."/>
            <person name="Kalinowski J."/>
            <person name="Ruckert C."/>
        </authorList>
    </citation>
    <scope>NUCLEOTIDE SEQUENCE</scope>
    <source>
        <strain evidence="1">JCM 17820</strain>
    </source>
</reference>
<gene>
    <name evidence="1" type="ORF">GCM10009030_35940</name>
</gene>
<dbReference type="AlphaFoldDB" id="A0A830GS04"/>
<dbReference type="EMBL" id="BMOU01000006">
    <property type="protein sequence ID" value="GGO01861.1"/>
    <property type="molecule type" value="Genomic_DNA"/>
</dbReference>
<evidence type="ECO:0000313" key="1">
    <source>
        <dbReference type="EMBL" id="GGO01861.1"/>
    </source>
</evidence>
<reference evidence="1" key="2">
    <citation type="submission" date="2020-09" db="EMBL/GenBank/DDBJ databases">
        <authorList>
            <person name="Sun Q."/>
            <person name="Ohkuma M."/>
        </authorList>
    </citation>
    <scope>NUCLEOTIDE SEQUENCE</scope>
    <source>
        <strain evidence="1">JCM 17820</strain>
    </source>
</reference>
<protein>
    <submittedName>
        <fullName evidence="1">Uncharacterized protein</fullName>
    </submittedName>
</protein>
<dbReference type="RefSeq" id="WP_189001370.1">
    <property type="nucleotide sequence ID" value="NZ_BMOU01000006.1"/>
</dbReference>
<evidence type="ECO:0000313" key="2">
    <source>
        <dbReference type="Proteomes" id="UP000605784"/>
    </source>
</evidence>
<name>A0A830GS04_9EURY</name>
<proteinExistence type="predicted"/>
<accession>A0A830GS04</accession>
<keyword evidence="2" id="KW-1185">Reference proteome</keyword>
<organism evidence="1 2">
    <name type="scientific">Haloarcula pellucida</name>
    <dbReference type="NCBI Taxonomy" id="1427151"/>
    <lineage>
        <taxon>Archaea</taxon>
        <taxon>Methanobacteriati</taxon>
        <taxon>Methanobacteriota</taxon>
        <taxon>Stenosarchaea group</taxon>
        <taxon>Halobacteria</taxon>
        <taxon>Halobacteriales</taxon>
        <taxon>Haloarculaceae</taxon>
        <taxon>Haloarcula</taxon>
    </lineage>
</organism>
<sequence length="370" mass="39964">MTAPQAYVLPLPRVGQRPPSDTTQKNLSALGVLGSDSGAVEPISTEPGTQEIRGYYRGRYAWKLARELKELASVDGAIPIYGARDSDADGYYAIDRVEADAVEAQAADWLQQYTLAITREGSRANKRRAVRTNRGQVDHPFGNATTAEVGVPAAATQVQWLDRETGDTSTPSLVATRSAELGDVEIYDLQAAPYANATLTYDLDYASMGDVDVRVWDYRGVGSRTDSDGVVAAAKVFSTAHEYAGERVISNGLVRLRVDQSPALSVERWDDANSTWTTQSLGTSSWSVTDIDIRHIGMARADARVVFSDGSSEYPLDVSVKRGWTDPLWMEVDGEGGTKPGVKDLLDPAASGQIYDPGADQGLVAREVVQ</sequence>
<comment type="caution">
    <text evidence="1">The sequence shown here is derived from an EMBL/GenBank/DDBJ whole genome shotgun (WGS) entry which is preliminary data.</text>
</comment>